<dbReference type="Proteomes" id="UP000294292">
    <property type="component" value="Chromosome"/>
</dbReference>
<evidence type="ECO:0000313" key="1">
    <source>
        <dbReference type="EMBL" id="QBP40621.1"/>
    </source>
</evidence>
<keyword evidence="2" id="KW-1185">Reference proteome</keyword>
<dbReference type="RefSeq" id="WP_134209324.1">
    <property type="nucleotide sequence ID" value="NZ_CP038015.1"/>
</dbReference>
<dbReference type="KEGG" id="panc:E2636_05620"/>
<dbReference type="OrthoDB" id="2989832at2"/>
<dbReference type="AlphaFoldDB" id="A0A4P6ZW60"/>
<evidence type="ECO:0008006" key="3">
    <source>
        <dbReference type="Google" id="ProtNLM"/>
    </source>
</evidence>
<name>A0A4P6ZW60_9BACL</name>
<organism evidence="1 2">
    <name type="scientific">Paenisporosarcina antarctica</name>
    <dbReference type="NCBI Taxonomy" id="417367"/>
    <lineage>
        <taxon>Bacteria</taxon>
        <taxon>Bacillati</taxon>
        <taxon>Bacillota</taxon>
        <taxon>Bacilli</taxon>
        <taxon>Bacillales</taxon>
        <taxon>Caryophanaceae</taxon>
        <taxon>Paenisporosarcina</taxon>
    </lineage>
</organism>
<reference evidence="1 2" key="1">
    <citation type="submission" date="2019-03" db="EMBL/GenBank/DDBJ databases">
        <title>Complete genome sequence of Paenisporosarcina antarctica CGMCC 1.6503T.</title>
        <authorList>
            <person name="Rong J.-C."/>
            <person name="Chi N.-Y."/>
            <person name="Zhang Q.-F."/>
        </authorList>
    </citation>
    <scope>NUCLEOTIDE SEQUENCE [LARGE SCALE GENOMIC DNA]</scope>
    <source>
        <strain evidence="1 2">CGMCC 1.6503</strain>
    </source>
</reference>
<sequence length="104" mass="11632">MKTKDLIIGFSTGIAAGFLIREVAHRIDPTKPAELVLHGIKESFKSEGLIDGSWIYMKTEPFTRQAISSDVYRGGISRVREGEIEQFEFFADARTGTVVELIKL</sequence>
<protein>
    <recommendedName>
        <fullName evidence="3">Peptidase M4</fullName>
    </recommendedName>
</protein>
<gene>
    <name evidence="1" type="ORF">E2636_05620</name>
</gene>
<proteinExistence type="predicted"/>
<evidence type="ECO:0000313" key="2">
    <source>
        <dbReference type="Proteomes" id="UP000294292"/>
    </source>
</evidence>
<dbReference type="EMBL" id="CP038015">
    <property type="protein sequence ID" value="QBP40621.1"/>
    <property type="molecule type" value="Genomic_DNA"/>
</dbReference>
<accession>A0A4P6ZW60</accession>